<dbReference type="VEuPathDB" id="TriTrypDB:TcYC6_0146690"/>
<dbReference type="VEuPathDB" id="TriTrypDB:TcG_05598"/>
<dbReference type="VEuPathDB" id="TriTrypDB:TcCL_Unassigned04702"/>
<accession>A0A2V2UYR8</accession>
<dbReference type="VEuPathDB" id="TriTrypDB:Tc_MARK_1491"/>
<dbReference type="Pfam" id="PF24466">
    <property type="entry name" value="DUF7578"/>
    <property type="match status" value="3"/>
</dbReference>
<feature type="domain" description="Retrotransposon hot spot protein N-terminal" evidence="3">
    <location>
        <begin position="502"/>
        <end position="606"/>
    </location>
</feature>
<dbReference type="VEuPathDB" id="TriTrypDB:TCSYLVIO_007214"/>
<dbReference type="VEuPathDB" id="TriTrypDB:TcBrA4_0158050"/>
<dbReference type="VEuPathDB" id="TriTrypDB:C4B63_61g152"/>
<dbReference type="VEuPathDB" id="TriTrypDB:TCDM_11729"/>
<dbReference type="VEuPathDB" id="TriTrypDB:TcCLB.507481.10"/>
<feature type="domain" description="DUF7578" evidence="4">
    <location>
        <begin position="72"/>
        <end position="134"/>
    </location>
</feature>
<dbReference type="InterPro" id="IPR046835">
    <property type="entry name" value="RHS_N"/>
</dbReference>
<protein>
    <submittedName>
        <fullName evidence="5">Putative retrotransposon hot spot (RHS) protein</fullName>
    </submittedName>
</protein>
<evidence type="ECO:0000259" key="3">
    <source>
        <dbReference type="Pfam" id="PF20445"/>
    </source>
</evidence>
<evidence type="ECO:0000313" key="5">
    <source>
        <dbReference type="EMBL" id="PWU89249.1"/>
    </source>
</evidence>
<dbReference type="Pfam" id="PF20445">
    <property type="entry name" value="RHS_N"/>
    <property type="match status" value="1"/>
</dbReference>
<dbReference type="VEuPathDB" id="TriTrypDB:ECC02_008909"/>
<dbReference type="NCBIfam" id="TIGR01631">
    <property type="entry name" value="Trypano_RHS"/>
    <property type="match status" value="2"/>
</dbReference>
<feature type="region of interest" description="Disordered" evidence="1">
    <location>
        <begin position="1"/>
        <end position="42"/>
    </location>
</feature>
<dbReference type="InterPro" id="IPR056000">
    <property type="entry name" value="DUF7578"/>
</dbReference>
<dbReference type="VEuPathDB" id="TriTrypDB:TcCLB.509223.20"/>
<dbReference type="OrthoDB" id="2340858at2759"/>
<sequence>MPPKRNRVQGGNARSRASAVPQGDVQRRASPESEGETDQPAATHIRGVEAWRPQWTMSSSVEDILLEGSTNRTEMRLNDFLRSNLGGRGVVDTNENVALEMFVLRPTMFINDNEILGLITASPSYQALEAINKLHHEGVFSLEQWTDYEGKDTVTPHAKGKLKAALTEVQKKEKARREEEEKARREADERAKREEERLRHEAEERQRRAREMKYTMSTNIEEVVFKGRVRVKEMRLNDFLLMRFGGKGVVDTNRNVLLEDFFKEPARYILDEGVLNEIRASGAYARMERTVREEMDLEEAVRSLCENGVDFLEQWRDYEGKDTVTPLARRNLKRALTQVLREERREEVERARREGQVGFTLTTTIEGVLFKGRARVIDIKLNDFLTMELDGRGILYANRNVLLRDFFKEPASHIRDAEVLNEIQKKYYALKLESTVREEMELEEDVHQLQEKGVDNLFGWSRAAAEVKASVRDKIKNSLDTAFEVARDLTTKIEAIKMEGLYESVHNARWHHVVEVPGGEGTVMKVKEGKPKQSWTYKEDGNTLEKDDGVEQSGEAPPVLMVLASDKGWPYTLNGLHGAGNDLCVNCEVERVWQIVLDDLTNWFSNFDLILNRSPLPRVLIGTPGIGKSMNAGSYLLYQLLHYDLEKLQVVAYCFGETMYMFDKTTKTVTKYEGNEISKSVLGGLWQCGMKGYIIYDVAKKETPPDTNFAPSTGWGMIVVSSPKLANYDEWEKQAKAKRIIMNCPDEMDVKAMCAWMKRGLDKDEQAGYWKEVEKRMEKVGPIPRHIFDAGEYIVRLGAVGAALVAIKDADVGEYFTLGGEEKKWYSEDPSHKLVKIVRARTDEGAEVFLNASISADVGLQLADRLAKKMATKDILLLILGSHGALASRALEKLGLRAFMYGELVIAIVEGLRELPPPSPSKPQDSVLKVNHQGYPTRTVGLGKLENGVERIPMEYGVLYIPADEKFPLVDGFFFVNSPRKTLVGLQMTTAIAHHTKTSTVNLFTEHLAAYFNGWEELSRDIPWEMIYIQHAFSKKITKWQKCNCFNPGNKTDAEKEIVAFWNGKVHQYHFVLTTDFVNKIREMGAQ</sequence>
<dbReference type="VEuPathDB" id="TriTrypDB:Tc_MARK_6445"/>
<organism evidence="5 6">
    <name type="scientific">Trypanosoma cruzi</name>
    <dbReference type="NCBI Taxonomy" id="5693"/>
    <lineage>
        <taxon>Eukaryota</taxon>
        <taxon>Discoba</taxon>
        <taxon>Euglenozoa</taxon>
        <taxon>Kinetoplastea</taxon>
        <taxon>Metakinetoplastina</taxon>
        <taxon>Trypanosomatida</taxon>
        <taxon>Trypanosomatidae</taxon>
        <taxon>Trypanosoma</taxon>
        <taxon>Schizotrypanum</taxon>
    </lineage>
</organism>
<dbReference type="VEuPathDB" id="TriTrypDB:C3747_102g126"/>
<feature type="compositionally biased region" description="Basic and acidic residues" evidence="1">
    <location>
        <begin position="534"/>
        <end position="549"/>
    </location>
</feature>
<dbReference type="VEuPathDB" id="TriTrypDB:TcCLB.503483.9"/>
<dbReference type="VEuPathDB" id="TriTrypDB:TCSYLVIO_001234"/>
<evidence type="ECO:0000313" key="6">
    <source>
        <dbReference type="Proteomes" id="UP000246121"/>
    </source>
</evidence>
<feature type="region of interest" description="Disordered" evidence="1">
    <location>
        <begin position="169"/>
        <end position="204"/>
    </location>
</feature>
<dbReference type="VEuPathDB" id="TriTrypDB:TcCL_ESM05123"/>
<feature type="domain" description="Retrotransposon hot spot protein,C-terminal" evidence="2">
    <location>
        <begin position="619"/>
        <end position="916"/>
    </location>
</feature>
<dbReference type="VEuPathDB" id="TriTrypDB:TcCLB.507501.10"/>
<dbReference type="VEuPathDB" id="TriTrypDB:TcBrA4_0157110"/>
<dbReference type="VEuPathDB" id="TriTrypDB:C3747_91g164"/>
<dbReference type="VEuPathDB" id="TriTrypDB:BCY84_10021"/>
<dbReference type="InterPro" id="IPR006518">
    <property type="entry name" value="Trypano_RHS"/>
</dbReference>
<proteinExistence type="predicted"/>
<feature type="domain" description="DUF7578" evidence="4">
    <location>
        <begin position="375"/>
        <end position="438"/>
    </location>
</feature>
<dbReference type="PANTHER" id="PTHR33129:SF3">
    <property type="entry name" value="HOT SPOT (RHS) PROTEIN, PUTATIVE-RELATED"/>
    <property type="match status" value="1"/>
</dbReference>
<dbReference type="VEuPathDB" id="TriTrypDB:BCY84_05630"/>
<dbReference type="PANTHER" id="PTHR33129">
    <property type="entry name" value="PROTEIN KINASE DOMAIN-CONTAINING PROTEIN-RELATED"/>
    <property type="match status" value="1"/>
</dbReference>
<dbReference type="InterPro" id="IPR052980">
    <property type="entry name" value="Crinkler_effector"/>
</dbReference>
<dbReference type="Proteomes" id="UP000246121">
    <property type="component" value="Unassembled WGS sequence"/>
</dbReference>
<evidence type="ECO:0000259" key="4">
    <source>
        <dbReference type="Pfam" id="PF24466"/>
    </source>
</evidence>
<feature type="region of interest" description="Disordered" evidence="1">
    <location>
        <begin position="534"/>
        <end position="553"/>
    </location>
</feature>
<dbReference type="VEuPathDB" id="TriTrypDB:TcCLB.506113.60"/>
<evidence type="ECO:0000256" key="1">
    <source>
        <dbReference type="SAM" id="MobiDB-lite"/>
    </source>
</evidence>
<dbReference type="EMBL" id="PRFA01000061">
    <property type="protein sequence ID" value="PWU89249.1"/>
    <property type="molecule type" value="Genomic_DNA"/>
</dbReference>
<dbReference type="VEuPathDB" id="TriTrypDB:TCDM_11449"/>
<evidence type="ECO:0000259" key="2">
    <source>
        <dbReference type="Pfam" id="PF07999"/>
    </source>
</evidence>
<dbReference type="InterPro" id="IPR046836">
    <property type="entry name" value="RHS_C"/>
</dbReference>
<gene>
    <name evidence="5" type="ORF">C4B63_61g152</name>
</gene>
<dbReference type="Pfam" id="PF07999">
    <property type="entry name" value="RHSP"/>
    <property type="match status" value="1"/>
</dbReference>
<comment type="caution">
    <text evidence="5">The sequence shown here is derived from an EMBL/GenBank/DDBJ whole genome shotgun (WGS) entry which is preliminary data.</text>
</comment>
<name>A0A2V2UYR8_TRYCR</name>
<reference evidence="5 6" key="1">
    <citation type="journal article" date="2018" name="Microb. Genom.">
        <title>Expanding an expanded genome: long-read sequencing of Trypanosoma cruzi.</title>
        <authorList>
            <person name="Berna L."/>
            <person name="Rodriguez M."/>
            <person name="Chiribao M.L."/>
            <person name="Parodi-Talice A."/>
            <person name="Pita S."/>
            <person name="Rijo G."/>
            <person name="Alvarez-Valin F."/>
            <person name="Robello C."/>
        </authorList>
    </citation>
    <scope>NUCLEOTIDE SEQUENCE [LARGE SCALE GENOMIC DNA]</scope>
    <source>
        <strain evidence="5 6">Dm28c</strain>
    </source>
</reference>
<feature type="domain" description="DUF7578" evidence="4">
    <location>
        <begin position="230"/>
        <end position="294"/>
    </location>
</feature>
<dbReference type="AlphaFoldDB" id="A0A2V2UYR8"/>